<dbReference type="OrthoDB" id="439192at2759"/>
<dbReference type="PaxDb" id="67767-A0A0J7K396"/>
<dbReference type="EMBL" id="LBMM01015438">
    <property type="protein sequence ID" value="KMQ84807.1"/>
    <property type="molecule type" value="Genomic_DNA"/>
</dbReference>
<protein>
    <submittedName>
        <fullName evidence="2">Pol polyprotein</fullName>
    </submittedName>
</protein>
<evidence type="ECO:0000313" key="2">
    <source>
        <dbReference type="EMBL" id="KMQ84807.1"/>
    </source>
</evidence>
<dbReference type="AlphaFoldDB" id="A0A0J7K396"/>
<name>A0A0J7K396_LASNI</name>
<reference evidence="2 3" key="1">
    <citation type="submission" date="2015-04" db="EMBL/GenBank/DDBJ databases">
        <title>Lasius niger genome sequencing.</title>
        <authorList>
            <person name="Konorov E.A."/>
            <person name="Nikitin M.A."/>
            <person name="Kirill M.V."/>
            <person name="Chang P."/>
        </authorList>
    </citation>
    <scope>NUCLEOTIDE SEQUENCE [LARGE SCALE GENOMIC DNA]</scope>
    <source>
        <tissue evidence="2">Whole</tissue>
    </source>
</reference>
<dbReference type="Proteomes" id="UP000036403">
    <property type="component" value="Unassembled WGS sequence"/>
</dbReference>
<keyword evidence="3" id="KW-1185">Reference proteome</keyword>
<evidence type="ECO:0000313" key="3">
    <source>
        <dbReference type="Proteomes" id="UP000036403"/>
    </source>
</evidence>
<gene>
    <name evidence="2" type="ORF">RF55_17083</name>
</gene>
<sequence>MQFINENKRHVYNNERDVTLNSSEISPDNLPKIKDKDFDSHNKNESNIGPNTTVAVVDVNIKQEYQDVIKSPGEKMELRRSNRINLGKQPERYKEYSAPAKETKEPRTIQEALTAPDKENWKLAIKEELDSLKANATWELVNATKRSNIIGSKWVFKLKHNEAGDVTRYKARLVAQGFSQKFGIDYDEVFAPVVRQTTVRTLLTKAGCEKWKVKHLDAKTAFLNGELQETR</sequence>
<organism evidence="2 3">
    <name type="scientific">Lasius niger</name>
    <name type="common">Black garden ant</name>
    <dbReference type="NCBI Taxonomy" id="67767"/>
    <lineage>
        <taxon>Eukaryota</taxon>
        <taxon>Metazoa</taxon>
        <taxon>Ecdysozoa</taxon>
        <taxon>Arthropoda</taxon>
        <taxon>Hexapoda</taxon>
        <taxon>Insecta</taxon>
        <taxon>Pterygota</taxon>
        <taxon>Neoptera</taxon>
        <taxon>Endopterygota</taxon>
        <taxon>Hymenoptera</taxon>
        <taxon>Apocrita</taxon>
        <taxon>Aculeata</taxon>
        <taxon>Formicoidea</taxon>
        <taxon>Formicidae</taxon>
        <taxon>Formicinae</taxon>
        <taxon>Lasius</taxon>
        <taxon>Lasius</taxon>
    </lineage>
</organism>
<feature type="domain" description="Reverse transcriptase Ty1/copia-type" evidence="1">
    <location>
        <begin position="135"/>
        <end position="230"/>
    </location>
</feature>
<dbReference type="Pfam" id="PF07727">
    <property type="entry name" value="RVT_2"/>
    <property type="match status" value="1"/>
</dbReference>
<dbReference type="STRING" id="67767.A0A0J7K396"/>
<accession>A0A0J7K396</accession>
<evidence type="ECO:0000259" key="1">
    <source>
        <dbReference type="Pfam" id="PF07727"/>
    </source>
</evidence>
<proteinExistence type="predicted"/>
<comment type="caution">
    <text evidence="2">The sequence shown here is derived from an EMBL/GenBank/DDBJ whole genome shotgun (WGS) entry which is preliminary data.</text>
</comment>
<dbReference type="InterPro" id="IPR013103">
    <property type="entry name" value="RVT_2"/>
</dbReference>